<name>A0A239DWC1_9ACTN</name>
<keyword evidence="3" id="KW-1185">Reference proteome</keyword>
<dbReference type="RefSeq" id="WP_179224326.1">
    <property type="nucleotide sequence ID" value="NZ_FZOO01000003.1"/>
</dbReference>
<gene>
    <name evidence="2" type="ORF">SAMN06893096_103393</name>
</gene>
<evidence type="ECO:0000313" key="3">
    <source>
        <dbReference type="Proteomes" id="UP000198373"/>
    </source>
</evidence>
<evidence type="ECO:0008006" key="4">
    <source>
        <dbReference type="Google" id="ProtNLM"/>
    </source>
</evidence>
<feature type="chain" id="PRO_5013145026" description="PknH-like extracellular domain-containing protein" evidence="1">
    <location>
        <begin position="21"/>
        <end position="182"/>
    </location>
</feature>
<protein>
    <recommendedName>
        <fullName evidence="4">PknH-like extracellular domain-containing protein</fullName>
    </recommendedName>
</protein>
<proteinExistence type="predicted"/>
<dbReference type="AlphaFoldDB" id="A0A239DWC1"/>
<dbReference type="EMBL" id="FZOO01000003">
    <property type="protein sequence ID" value="SNS36539.1"/>
    <property type="molecule type" value="Genomic_DNA"/>
</dbReference>
<organism evidence="2 3">
    <name type="scientific">Geodermatophilus pulveris</name>
    <dbReference type="NCBI Taxonomy" id="1564159"/>
    <lineage>
        <taxon>Bacteria</taxon>
        <taxon>Bacillati</taxon>
        <taxon>Actinomycetota</taxon>
        <taxon>Actinomycetes</taxon>
        <taxon>Geodermatophilales</taxon>
        <taxon>Geodermatophilaceae</taxon>
        <taxon>Geodermatophilus</taxon>
    </lineage>
</organism>
<dbReference type="Proteomes" id="UP000198373">
    <property type="component" value="Unassembled WGS sequence"/>
</dbReference>
<dbReference type="PROSITE" id="PS51257">
    <property type="entry name" value="PROKAR_LIPOPROTEIN"/>
    <property type="match status" value="1"/>
</dbReference>
<evidence type="ECO:0000313" key="2">
    <source>
        <dbReference type="EMBL" id="SNS36539.1"/>
    </source>
</evidence>
<evidence type="ECO:0000256" key="1">
    <source>
        <dbReference type="SAM" id="SignalP"/>
    </source>
</evidence>
<reference evidence="3" key="1">
    <citation type="submission" date="2017-06" db="EMBL/GenBank/DDBJ databases">
        <authorList>
            <person name="Varghese N."/>
            <person name="Submissions S."/>
        </authorList>
    </citation>
    <scope>NUCLEOTIDE SEQUENCE [LARGE SCALE GENOMIC DNA]</scope>
    <source>
        <strain evidence="3">DSM 46839</strain>
    </source>
</reference>
<sequence length="182" mass="17753">MRTAGAWVLVAALGLTSCTAAVEGTASPGGPPDLAAALSVPVPGARPVRPPPPPALLCTTAPGTPAPRVDPALGEPVAAGHAAEDATVHVYAWATSVPMVAEAVLGQARAEAPDCASAAPGPPARSVADWSGSGWTGVTIRSGSAGETRLVHAGEVVVLVVATGSEPSVVDDLLAAVGQRLG</sequence>
<keyword evidence="1" id="KW-0732">Signal</keyword>
<feature type="signal peptide" evidence="1">
    <location>
        <begin position="1"/>
        <end position="20"/>
    </location>
</feature>
<accession>A0A239DWC1</accession>